<proteinExistence type="predicted"/>
<reference evidence="1 2" key="1">
    <citation type="submission" date="2018-04" db="EMBL/GenBank/DDBJ databases">
        <title>Novel Campyloabacter and Helicobacter Species and Strains.</title>
        <authorList>
            <person name="Mannion A.J."/>
            <person name="Shen Z."/>
            <person name="Fox J.G."/>
        </authorList>
    </citation>
    <scope>NUCLEOTIDE SEQUENCE [LARGE SCALE GENOMIC DNA]</scope>
    <source>
        <strain evidence="1 2">MIT 12-6600</strain>
    </source>
</reference>
<gene>
    <name evidence="1" type="ORF">CQA54_00240</name>
</gene>
<dbReference type="Proteomes" id="UP000256514">
    <property type="component" value="Unassembled WGS sequence"/>
</dbReference>
<dbReference type="OrthoDB" id="5339448at2"/>
<dbReference type="RefSeq" id="WP_115570246.1">
    <property type="nucleotide sequence ID" value="NZ_NXLT01000001.1"/>
</dbReference>
<evidence type="ECO:0008006" key="3">
    <source>
        <dbReference type="Google" id="ProtNLM"/>
    </source>
</evidence>
<dbReference type="EMBL" id="NXLT01000001">
    <property type="protein sequence ID" value="RDU68284.1"/>
    <property type="molecule type" value="Genomic_DNA"/>
</dbReference>
<keyword evidence="2" id="KW-1185">Reference proteome</keyword>
<accession>A0A3D8IUG7</accession>
<sequence length="161" mass="18415">MQRYSLVIVSVNEPLLAGMYTKNISSSNPESEGMELQETYRFYGHTTHALNELFSTLFAKGVEIEYIYYARGPGRFSALKATHIYLHTLALTKGYRLYSTSSFAFNNANPIHAFANKYFVLRDDEILLETECEAVEFRLPKVLYPKDFSCDNTPLYILPAV</sequence>
<evidence type="ECO:0000313" key="1">
    <source>
        <dbReference type="EMBL" id="RDU68284.1"/>
    </source>
</evidence>
<dbReference type="SUPFAM" id="SSF53067">
    <property type="entry name" value="Actin-like ATPase domain"/>
    <property type="match status" value="1"/>
</dbReference>
<name>A0A3D8IUG7_9HELI</name>
<dbReference type="AlphaFoldDB" id="A0A3D8IUG7"/>
<dbReference type="InterPro" id="IPR043129">
    <property type="entry name" value="ATPase_NBD"/>
</dbReference>
<organism evidence="1 2">
    <name type="scientific">Helicobacter equorum</name>
    <dbReference type="NCBI Taxonomy" id="361872"/>
    <lineage>
        <taxon>Bacteria</taxon>
        <taxon>Pseudomonadati</taxon>
        <taxon>Campylobacterota</taxon>
        <taxon>Epsilonproteobacteria</taxon>
        <taxon>Campylobacterales</taxon>
        <taxon>Helicobacteraceae</taxon>
        <taxon>Helicobacter</taxon>
    </lineage>
</organism>
<comment type="caution">
    <text evidence="1">The sequence shown here is derived from an EMBL/GenBank/DDBJ whole genome shotgun (WGS) entry which is preliminary data.</text>
</comment>
<protein>
    <recommendedName>
        <fullName evidence="3">TsaB protein, required for threonylcarbamoyladenosine (T(6)A) formation in tRNA</fullName>
    </recommendedName>
</protein>
<evidence type="ECO:0000313" key="2">
    <source>
        <dbReference type="Proteomes" id="UP000256514"/>
    </source>
</evidence>